<dbReference type="Proteomes" id="UP000027100">
    <property type="component" value="Unassembled WGS sequence"/>
</dbReference>
<dbReference type="PROSITE" id="PS51257">
    <property type="entry name" value="PROKAR_LIPOPROTEIN"/>
    <property type="match status" value="1"/>
</dbReference>
<keyword evidence="3" id="KW-1185">Reference proteome</keyword>
<keyword evidence="2" id="KW-0449">Lipoprotein</keyword>
<reference evidence="2 3" key="1">
    <citation type="journal article" date="2014" name="Antonie Van Leeuwenhoek">
        <title>Hyphomonas beringensis sp. nov. and Hyphomonas chukchiensis sp. nov., isolated from surface seawater of the Bering Sea and Chukchi Sea.</title>
        <authorList>
            <person name="Li C."/>
            <person name="Lai Q."/>
            <person name="Li G."/>
            <person name="Dong C."/>
            <person name="Wang J."/>
            <person name="Liao Y."/>
            <person name="Shao Z."/>
        </authorList>
    </citation>
    <scope>NUCLEOTIDE SEQUENCE [LARGE SCALE GENOMIC DNA]</scope>
    <source>
        <strain evidence="2 3">PS728</strain>
    </source>
</reference>
<comment type="caution">
    <text evidence="2">The sequence shown here is derived from an EMBL/GenBank/DDBJ whole genome shotgun (WGS) entry which is preliminary data.</text>
</comment>
<dbReference type="AlphaFoldDB" id="A0A062V5Q2"/>
<accession>A0A062V5Q2</accession>
<dbReference type="PATRIC" id="fig|1280954.3.peg.3179"/>
<dbReference type="STRING" id="1280954.HPO_15733"/>
<feature type="signal peptide" evidence="1">
    <location>
        <begin position="1"/>
        <end position="24"/>
    </location>
</feature>
<evidence type="ECO:0000256" key="1">
    <source>
        <dbReference type="SAM" id="SignalP"/>
    </source>
</evidence>
<organism evidence="2 3">
    <name type="scientific">Hyphomonas polymorpha PS728</name>
    <dbReference type="NCBI Taxonomy" id="1280954"/>
    <lineage>
        <taxon>Bacteria</taxon>
        <taxon>Pseudomonadati</taxon>
        <taxon>Pseudomonadota</taxon>
        <taxon>Alphaproteobacteria</taxon>
        <taxon>Hyphomonadales</taxon>
        <taxon>Hyphomonadaceae</taxon>
        <taxon>Hyphomonas</taxon>
    </lineage>
</organism>
<dbReference type="RefSeq" id="WP_035600844.1">
    <property type="nucleotide sequence ID" value="NZ_ARYM01000022.1"/>
</dbReference>
<proteinExistence type="predicted"/>
<dbReference type="EMBL" id="ARYM01000022">
    <property type="protein sequence ID" value="KCZ97282.1"/>
    <property type="molecule type" value="Genomic_DNA"/>
</dbReference>
<evidence type="ECO:0000313" key="2">
    <source>
        <dbReference type="EMBL" id="KCZ97282.1"/>
    </source>
</evidence>
<feature type="chain" id="PRO_5001618682" evidence="1">
    <location>
        <begin position="25"/>
        <end position="140"/>
    </location>
</feature>
<protein>
    <submittedName>
        <fullName evidence="2">Putative lipoprotein</fullName>
    </submittedName>
</protein>
<sequence>MKNTAIPLLIVPVLLIAGCSSSFAKVRETVNNAPEWYGERRAEIRGEGYPDLSTLPKVDPQNVPGKTLEAQLNRGNELAKEFAGARAEVAVGGAEEIRAIAASMIGGFGDIPPESDFLTEAEIAAIRSQFNVPRVTQDEF</sequence>
<dbReference type="OrthoDB" id="7630503at2"/>
<evidence type="ECO:0000313" key="3">
    <source>
        <dbReference type="Proteomes" id="UP000027100"/>
    </source>
</evidence>
<gene>
    <name evidence="2" type="ORF">HPO_15733</name>
</gene>
<name>A0A062V5Q2_9PROT</name>
<keyword evidence="1" id="KW-0732">Signal</keyword>